<feature type="domain" description="Cyclic nucleotide-binding" evidence="5">
    <location>
        <begin position="12"/>
        <end position="131"/>
    </location>
</feature>
<protein>
    <recommendedName>
        <fullName evidence="2">histidine kinase</fullName>
        <ecNumber evidence="2">2.7.13.3</ecNumber>
    </recommendedName>
</protein>
<dbReference type="CDD" id="cd00038">
    <property type="entry name" value="CAP_ED"/>
    <property type="match status" value="1"/>
</dbReference>
<dbReference type="InterPro" id="IPR014710">
    <property type="entry name" value="RmlC-like_jellyroll"/>
</dbReference>
<dbReference type="PANTHER" id="PTHR43065:SF48">
    <property type="entry name" value="HISTIDINE KINASE"/>
    <property type="match status" value="1"/>
</dbReference>
<dbReference type="InterPro" id="IPR003594">
    <property type="entry name" value="HATPase_dom"/>
</dbReference>
<dbReference type="SUPFAM" id="SSF55874">
    <property type="entry name" value="ATPase domain of HSP90 chaperone/DNA topoisomerase II/histidine kinase"/>
    <property type="match status" value="1"/>
</dbReference>
<feature type="domain" description="Histidine kinase" evidence="6">
    <location>
        <begin position="298"/>
        <end position="463"/>
    </location>
</feature>
<dbReference type="Pfam" id="PF02518">
    <property type="entry name" value="HATPase_c"/>
    <property type="match status" value="1"/>
</dbReference>
<dbReference type="Pfam" id="PF00027">
    <property type="entry name" value="cNMP_binding"/>
    <property type="match status" value="1"/>
</dbReference>
<dbReference type="InterPro" id="IPR004358">
    <property type="entry name" value="Sig_transdc_His_kin-like_C"/>
</dbReference>
<dbReference type="SMART" id="SM00387">
    <property type="entry name" value="HATPase_c"/>
    <property type="match status" value="1"/>
</dbReference>
<keyword evidence="3" id="KW-0418">Kinase</keyword>
<dbReference type="AlphaFoldDB" id="A0A6J4PUH9"/>
<dbReference type="PROSITE" id="PS50042">
    <property type="entry name" value="CNMP_BINDING_3"/>
    <property type="match status" value="1"/>
</dbReference>
<dbReference type="PROSITE" id="PS50109">
    <property type="entry name" value="HIS_KIN"/>
    <property type="match status" value="1"/>
</dbReference>
<evidence type="ECO:0000259" key="5">
    <source>
        <dbReference type="PROSITE" id="PS50042"/>
    </source>
</evidence>
<dbReference type="Gene3D" id="1.10.287.130">
    <property type="match status" value="1"/>
</dbReference>
<dbReference type="EC" id="2.7.13.3" evidence="2"/>
<dbReference type="InterPro" id="IPR000595">
    <property type="entry name" value="cNMP-bd_dom"/>
</dbReference>
<reference evidence="7" key="1">
    <citation type="submission" date="2020-02" db="EMBL/GenBank/DDBJ databases">
        <authorList>
            <person name="Meier V. D."/>
        </authorList>
    </citation>
    <scope>NUCLEOTIDE SEQUENCE</scope>
    <source>
        <strain evidence="7">AVDCRST_MAG55</strain>
    </source>
</reference>
<comment type="catalytic activity">
    <reaction evidence="1">
        <text>ATP + protein L-histidine = ADP + protein N-phospho-L-histidine.</text>
        <dbReference type="EC" id="2.7.13.3"/>
    </reaction>
</comment>
<evidence type="ECO:0000256" key="1">
    <source>
        <dbReference type="ARBA" id="ARBA00000085"/>
    </source>
</evidence>
<dbReference type="PRINTS" id="PR00344">
    <property type="entry name" value="BCTRLSENSOR"/>
</dbReference>
<accession>A0A6J4PUH9</accession>
<dbReference type="InterPro" id="IPR036890">
    <property type="entry name" value="HATPase_C_sf"/>
</dbReference>
<dbReference type="InterPro" id="IPR005467">
    <property type="entry name" value="His_kinase_dom"/>
</dbReference>
<keyword evidence="4" id="KW-0902">Two-component regulatory system</keyword>
<evidence type="ECO:0000256" key="2">
    <source>
        <dbReference type="ARBA" id="ARBA00012438"/>
    </source>
</evidence>
<dbReference type="Gene3D" id="2.60.120.10">
    <property type="entry name" value="Jelly Rolls"/>
    <property type="match status" value="1"/>
</dbReference>
<dbReference type="GO" id="GO:0004673">
    <property type="term" value="F:protein histidine kinase activity"/>
    <property type="evidence" value="ECO:0007669"/>
    <property type="project" value="UniProtKB-EC"/>
</dbReference>
<proteinExistence type="predicted"/>
<dbReference type="GO" id="GO:0000160">
    <property type="term" value="P:phosphorelay signal transduction system"/>
    <property type="evidence" value="ECO:0007669"/>
    <property type="project" value="UniProtKB-KW"/>
</dbReference>
<sequence length="481" mass="51448">MTTVEELRRVPILDALEDGELREVLEGGFERLVRAGAINGREGEPVEHLYVILEGELRITKEADGGEMTINVYTPGAFFAEVPLLAGTPFLATGRALTDCRLFLIPEDLFRRLLTNNVAFSNTVLRTMAERLRILQSLAGQREHLNSLSTLAAGLAHELNNPASATRRSAEVLRGALADLRAHGLKLAHAAAEGRTDRRSLDALERLAAEASGGSPAPLDTLEQSGREEELALWLEGLGLEDGWDLAPVFAAAGLDADALGMVADSFPYGPRADALRYLGATVQAAMLLDEIEGGTMRVSEIVGSIEGYAYMDRAPVQDVDVNRSLEDTLSVLSYKLDGVTVDKDFAQDLPRIAAYGGELNQVWTNLIDNAADAVGGGGRIRLRTTCERDRVLVQVSDDGPGIPEALQGRIFEPFFTTKDVGAGTGLGLDVSYRIVVGRHGGDISVVTRPGETRFEVRLPVEGPVGDGAPIDAGRSVGADG</sequence>
<dbReference type="SUPFAM" id="SSF51206">
    <property type="entry name" value="cAMP-binding domain-like"/>
    <property type="match status" value="1"/>
</dbReference>
<name>A0A6J4PUH9_9ACTN</name>
<evidence type="ECO:0000256" key="4">
    <source>
        <dbReference type="ARBA" id="ARBA00023012"/>
    </source>
</evidence>
<organism evidence="7">
    <name type="scientific">uncultured Rubrobacteraceae bacterium</name>
    <dbReference type="NCBI Taxonomy" id="349277"/>
    <lineage>
        <taxon>Bacteria</taxon>
        <taxon>Bacillati</taxon>
        <taxon>Actinomycetota</taxon>
        <taxon>Rubrobacteria</taxon>
        <taxon>Rubrobacterales</taxon>
        <taxon>Rubrobacteraceae</taxon>
        <taxon>environmental samples</taxon>
    </lineage>
</organism>
<dbReference type="Gene3D" id="3.30.565.10">
    <property type="entry name" value="Histidine kinase-like ATPase, C-terminal domain"/>
    <property type="match status" value="1"/>
</dbReference>
<keyword evidence="3" id="KW-0808">Transferase</keyword>
<dbReference type="PANTHER" id="PTHR43065">
    <property type="entry name" value="SENSOR HISTIDINE KINASE"/>
    <property type="match status" value="1"/>
</dbReference>
<evidence type="ECO:0000256" key="3">
    <source>
        <dbReference type="ARBA" id="ARBA00022777"/>
    </source>
</evidence>
<evidence type="ECO:0000313" key="7">
    <source>
        <dbReference type="EMBL" id="CAA9426457.1"/>
    </source>
</evidence>
<dbReference type="EMBL" id="CADCUZ010000111">
    <property type="protein sequence ID" value="CAA9426457.1"/>
    <property type="molecule type" value="Genomic_DNA"/>
</dbReference>
<dbReference type="InterPro" id="IPR018490">
    <property type="entry name" value="cNMP-bd_dom_sf"/>
</dbReference>
<gene>
    <name evidence="7" type="ORF">AVDCRST_MAG55-2349</name>
</gene>
<dbReference type="SMART" id="SM00100">
    <property type="entry name" value="cNMP"/>
    <property type="match status" value="1"/>
</dbReference>
<evidence type="ECO:0000259" key="6">
    <source>
        <dbReference type="PROSITE" id="PS50109"/>
    </source>
</evidence>